<proteinExistence type="predicted"/>
<organism evidence="2 3">
    <name type="scientific">Trematosphaeria pertusa</name>
    <dbReference type="NCBI Taxonomy" id="390896"/>
    <lineage>
        <taxon>Eukaryota</taxon>
        <taxon>Fungi</taxon>
        <taxon>Dikarya</taxon>
        <taxon>Ascomycota</taxon>
        <taxon>Pezizomycotina</taxon>
        <taxon>Dothideomycetes</taxon>
        <taxon>Pleosporomycetidae</taxon>
        <taxon>Pleosporales</taxon>
        <taxon>Massarineae</taxon>
        <taxon>Trematosphaeriaceae</taxon>
        <taxon>Trematosphaeria</taxon>
    </lineage>
</organism>
<evidence type="ECO:0000313" key="2">
    <source>
        <dbReference type="EMBL" id="KAF2251210.1"/>
    </source>
</evidence>
<evidence type="ECO:0000313" key="3">
    <source>
        <dbReference type="Proteomes" id="UP000800094"/>
    </source>
</evidence>
<dbReference type="GeneID" id="54588776"/>
<dbReference type="RefSeq" id="XP_033686214.1">
    <property type="nucleotide sequence ID" value="XM_033835446.1"/>
</dbReference>
<sequence length="326" mass="37383">MTARGMQRSNKRRHLSRERSPSKRTKRHANHDGSKGFDSLPDELILHIVHHALRSQNRVSTLTSFALTSRRPSRIVTPILYTTCNNSTGDSAKFLRTIINAPHLANMISDIHWVYGRQDDMKLLDSQLDHTERRELYHKLNDPGPSSTGTGSSVFAPSNIFVPRKSRDYLVAVMLLAPKLSFLDISDGLMQFPLAFYGLGCLRSLREMSEVRYMDVELKAFRRPMDETQGQYTTSLADHLPANIEHLDLFIEGKGGDSWMEGLEDLARSCRLRLSALKRLEVYHVLGTVQYSETDQKRLMDAFEEEGIKLEFRFVRDDDELGLWTR</sequence>
<accession>A0A6A6INQ3</accession>
<gene>
    <name evidence="2" type="ORF">BU26DRAFT_603668</name>
</gene>
<dbReference type="EMBL" id="ML987193">
    <property type="protein sequence ID" value="KAF2251210.1"/>
    <property type="molecule type" value="Genomic_DNA"/>
</dbReference>
<feature type="compositionally biased region" description="Basic residues" evidence="1">
    <location>
        <begin position="9"/>
        <end position="29"/>
    </location>
</feature>
<feature type="region of interest" description="Disordered" evidence="1">
    <location>
        <begin position="1"/>
        <end position="36"/>
    </location>
</feature>
<evidence type="ECO:0000256" key="1">
    <source>
        <dbReference type="SAM" id="MobiDB-lite"/>
    </source>
</evidence>
<dbReference type="Proteomes" id="UP000800094">
    <property type="component" value="Unassembled WGS sequence"/>
</dbReference>
<keyword evidence="3" id="KW-1185">Reference proteome</keyword>
<dbReference type="OrthoDB" id="3690497at2759"/>
<evidence type="ECO:0008006" key="4">
    <source>
        <dbReference type="Google" id="ProtNLM"/>
    </source>
</evidence>
<reference evidence="2" key="1">
    <citation type="journal article" date="2020" name="Stud. Mycol.">
        <title>101 Dothideomycetes genomes: a test case for predicting lifestyles and emergence of pathogens.</title>
        <authorList>
            <person name="Haridas S."/>
            <person name="Albert R."/>
            <person name="Binder M."/>
            <person name="Bloem J."/>
            <person name="Labutti K."/>
            <person name="Salamov A."/>
            <person name="Andreopoulos B."/>
            <person name="Baker S."/>
            <person name="Barry K."/>
            <person name="Bills G."/>
            <person name="Bluhm B."/>
            <person name="Cannon C."/>
            <person name="Castanera R."/>
            <person name="Culley D."/>
            <person name="Daum C."/>
            <person name="Ezra D."/>
            <person name="Gonzalez J."/>
            <person name="Henrissat B."/>
            <person name="Kuo A."/>
            <person name="Liang C."/>
            <person name="Lipzen A."/>
            <person name="Lutzoni F."/>
            <person name="Magnuson J."/>
            <person name="Mondo S."/>
            <person name="Nolan M."/>
            <person name="Ohm R."/>
            <person name="Pangilinan J."/>
            <person name="Park H.-J."/>
            <person name="Ramirez L."/>
            <person name="Alfaro M."/>
            <person name="Sun H."/>
            <person name="Tritt A."/>
            <person name="Yoshinaga Y."/>
            <person name="Zwiers L.-H."/>
            <person name="Turgeon B."/>
            <person name="Goodwin S."/>
            <person name="Spatafora J."/>
            <person name="Crous P."/>
            <person name="Grigoriev I."/>
        </authorList>
    </citation>
    <scope>NUCLEOTIDE SEQUENCE</scope>
    <source>
        <strain evidence="2">CBS 122368</strain>
    </source>
</reference>
<name>A0A6A6INQ3_9PLEO</name>
<dbReference type="AlphaFoldDB" id="A0A6A6INQ3"/>
<protein>
    <recommendedName>
        <fullName evidence="4">F-box domain-containing protein</fullName>
    </recommendedName>
</protein>